<dbReference type="PROSITE" id="PS51375">
    <property type="entry name" value="PPR"/>
    <property type="match status" value="2"/>
</dbReference>
<reference evidence="6 7" key="1">
    <citation type="submission" date="2016-03" db="EMBL/GenBank/DDBJ databases">
        <title>Whole genome sequencing of Grifola frondosa 9006-11.</title>
        <authorList>
            <person name="Min B."/>
            <person name="Park H."/>
            <person name="Kim J.-G."/>
            <person name="Cho H."/>
            <person name="Oh Y.-L."/>
            <person name="Kong W.-S."/>
            <person name="Choi I.-G."/>
        </authorList>
    </citation>
    <scope>NUCLEOTIDE SEQUENCE [LARGE SCALE GENOMIC DNA]</scope>
    <source>
        <strain evidence="6 7">9006-11</strain>
    </source>
</reference>
<dbReference type="Pfam" id="PF01535">
    <property type="entry name" value="PPR"/>
    <property type="match status" value="2"/>
</dbReference>
<dbReference type="Proteomes" id="UP000092993">
    <property type="component" value="Unassembled WGS sequence"/>
</dbReference>
<evidence type="ECO:0000256" key="3">
    <source>
        <dbReference type="ARBA" id="ARBA00044493"/>
    </source>
</evidence>
<evidence type="ECO:0000256" key="1">
    <source>
        <dbReference type="ARBA" id="ARBA00006192"/>
    </source>
</evidence>
<evidence type="ECO:0000256" key="4">
    <source>
        <dbReference type="ARBA" id="ARBA00044511"/>
    </source>
</evidence>
<dbReference type="SUPFAM" id="SSF48452">
    <property type="entry name" value="TPR-like"/>
    <property type="match status" value="1"/>
</dbReference>
<proteinExistence type="inferred from homology"/>
<comment type="function">
    <text evidence="3">Regulates mitochondrial small subunit maturation by controlling 15S rRNA 5'-end processing. Localizes to the 5' precursor of the 15S rRNA in a position that is subsequently occupied by mS47 in the mature yeast mtSSU. Uses structure and sequence-specific RNA recognition, binding to a single-stranded region of the precursor and specifically recognizing bases -6 to -1. The exchange of Ccm1 for mS47 is coupled to the irreversible removal of precursor rRNA that is accompanied by conformational changes of the mitoribosomal proteins uS5m and mS26. These conformational changes signal completion of 5'-end rRNA processing through protection of the mature 5'-end of the 15S rRNA and stabilization of mS47. The removal of the 5' precursor together with the dissociation of Ccm1 may be catalyzed by the 5'-3' exoribonuclease Pet127. Involved in the specific removal of group I introns in mitochondrial encoded transcripts.</text>
</comment>
<keyword evidence="2" id="KW-0677">Repeat</keyword>
<comment type="subunit">
    <text evidence="4">Binds to mitochondrial small subunit 15S rRNA.</text>
</comment>
<dbReference type="OrthoDB" id="185373at2759"/>
<feature type="repeat" description="PPR" evidence="5">
    <location>
        <begin position="519"/>
        <end position="549"/>
    </location>
</feature>
<protein>
    <submittedName>
        <fullName evidence="6">Uncharacterized protein</fullName>
    </submittedName>
</protein>
<evidence type="ECO:0000313" key="7">
    <source>
        <dbReference type="Proteomes" id="UP000092993"/>
    </source>
</evidence>
<dbReference type="GO" id="GO:0031930">
    <property type="term" value="P:mitochondria-nucleus signaling pathway"/>
    <property type="evidence" value="ECO:0007669"/>
    <property type="project" value="TreeGrafter"/>
</dbReference>
<sequence>MLCRWEKILDALCVIASSRNPRLIPLLGEMLAHLPIYFGIHVDSQVHDAILRGFLIVGDSKKAYEWLVDMPSKPGNSMPTLDQWHELIRANIEGESGFFAQRALESMKKFGSTPGNDTFKIVFEGLFRSPNPPGIELIRDFIHDMKSEGLAYDPTVIKSIMAGYHKAQMYKHAEEADLVYHTTFGTTTADGSNPTTKRLITIFQTRGQGVAASYYRRLEEMGFKASQNTLLAMADTLKSDRALAFWEGLFHIKGGAEVWTKILWHEAQAGKPASLLALYKRALSSGVRPTNSMLHLVLRALCSSGLRPPSESTIDTAMELFRDFVDRSNDEMAGEDTHTRKKDVTDLSTLVSKTSTSKFQPDTPIYNTLLRALISSQNVTKYYPMAMSLLEDMRSRDAPIDHMTATSMVVMLMRCSPSAMEAFNVYQLVCKPKYGKPVLDQEGYVTPDPPSRLYFEIVRDMRTAGFNLSGKVYTIILSQLAHLGSRLASSDDEAARDQLVNSIRRTHNFLTVDASLSPDTAVWNSLMDAYQRAGCFAEAFRVWEMLDLSAQYDEASVSIVLDTCAYAQAYEKAVQIYSKLLESRFPFNLRNWNNWLECLCRLGRVDEALKVLCLEMPNARPAVEPNEGSVRILLKFASRANQEGETRARIKRYLPDLWAKLPQELQRVY</sequence>
<dbReference type="PANTHER" id="PTHR47936">
    <property type="entry name" value="PPR_LONG DOMAIN-CONTAINING PROTEIN"/>
    <property type="match status" value="1"/>
</dbReference>
<dbReference type="InterPro" id="IPR011990">
    <property type="entry name" value="TPR-like_helical_dom_sf"/>
</dbReference>
<gene>
    <name evidence="6" type="ORF">A0H81_01210</name>
</gene>
<dbReference type="InterPro" id="IPR002885">
    <property type="entry name" value="PPR_rpt"/>
</dbReference>
<dbReference type="OMA" id="ICTHYAN"/>
<dbReference type="EMBL" id="LUGG01000001">
    <property type="protein sequence ID" value="OBZ78699.1"/>
    <property type="molecule type" value="Genomic_DNA"/>
</dbReference>
<comment type="similarity">
    <text evidence="1">Belongs to the CCM1 family.</text>
</comment>
<organism evidence="6 7">
    <name type="scientific">Grifola frondosa</name>
    <name type="common">Maitake</name>
    <name type="synonym">Polyporus frondosus</name>
    <dbReference type="NCBI Taxonomy" id="5627"/>
    <lineage>
        <taxon>Eukaryota</taxon>
        <taxon>Fungi</taxon>
        <taxon>Dikarya</taxon>
        <taxon>Basidiomycota</taxon>
        <taxon>Agaricomycotina</taxon>
        <taxon>Agaricomycetes</taxon>
        <taxon>Polyporales</taxon>
        <taxon>Grifolaceae</taxon>
        <taxon>Grifola</taxon>
    </lineage>
</organism>
<feature type="repeat" description="PPR" evidence="5">
    <location>
        <begin position="588"/>
        <end position="623"/>
    </location>
</feature>
<evidence type="ECO:0000256" key="5">
    <source>
        <dbReference type="PROSITE-ProRule" id="PRU00708"/>
    </source>
</evidence>
<name>A0A1C7MQI5_GRIFR</name>
<dbReference type="NCBIfam" id="TIGR00756">
    <property type="entry name" value="PPR"/>
    <property type="match status" value="2"/>
</dbReference>
<keyword evidence="7" id="KW-1185">Reference proteome</keyword>
<dbReference type="Gene3D" id="1.25.40.10">
    <property type="entry name" value="Tetratricopeptide repeat domain"/>
    <property type="match status" value="3"/>
</dbReference>
<evidence type="ECO:0000313" key="6">
    <source>
        <dbReference type="EMBL" id="OBZ78699.1"/>
    </source>
</evidence>
<dbReference type="AlphaFoldDB" id="A0A1C7MQI5"/>
<dbReference type="STRING" id="5627.A0A1C7MQI5"/>
<dbReference type="PANTHER" id="PTHR47936:SF1">
    <property type="entry name" value="PENTATRICOPEPTIDE REPEAT-CONTAINING PROTEIN GUN1, CHLOROPLASTIC"/>
    <property type="match status" value="1"/>
</dbReference>
<accession>A0A1C7MQI5</accession>
<comment type="caution">
    <text evidence="6">The sequence shown here is derived from an EMBL/GenBank/DDBJ whole genome shotgun (WGS) entry which is preliminary data.</text>
</comment>
<evidence type="ECO:0000256" key="2">
    <source>
        <dbReference type="ARBA" id="ARBA00022737"/>
    </source>
</evidence>